<evidence type="ECO:0000256" key="3">
    <source>
        <dbReference type="ARBA" id="ARBA00007298"/>
    </source>
</evidence>
<protein>
    <submittedName>
        <fullName evidence="13">F-actin-uncapping protein LRRC16A-like isoform X1</fullName>
    </submittedName>
</protein>
<dbReference type="Gene3D" id="3.80.10.10">
    <property type="entry name" value="Ribonuclease Inhibitor"/>
    <property type="match status" value="1"/>
</dbReference>
<comment type="similarity">
    <text evidence="3">Belongs to the CARMIL family.</text>
</comment>
<dbReference type="InterPro" id="IPR011993">
    <property type="entry name" value="PH-like_dom_sf"/>
</dbReference>
<feature type="compositionally biased region" description="Low complexity" evidence="9">
    <location>
        <begin position="920"/>
        <end position="934"/>
    </location>
</feature>
<feature type="compositionally biased region" description="Basic and acidic residues" evidence="9">
    <location>
        <begin position="1065"/>
        <end position="1077"/>
    </location>
</feature>
<dbReference type="InterPro" id="IPR032675">
    <property type="entry name" value="LRR_dom_sf"/>
</dbReference>
<feature type="compositionally biased region" description="Basic residues" evidence="9">
    <location>
        <begin position="895"/>
        <end position="906"/>
    </location>
</feature>
<evidence type="ECO:0000256" key="7">
    <source>
        <dbReference type="ARBA" id="ARBA00022737"/>
    </source>
</evidence>
<dbReference type="SUPFAM" id="SSF52047">
    <property type="entry name" value="RNI-like"/>
    <property type="match status" value="2"/>
</dbReference>
<dbReference type="KEGG" id="pmrn:116956016"/>
<feature type="domain" description="CARMIL pleckstrin homology" evidence="11">
    <location>
        <begin position="24"/>
        <end position="108"/>
    </location>
</feature>
<evidence type="ECO:0000259" key="11">
    <source>
        <dbReference type="Pfam" id="PF17888"/>
    </source>
</evidence>
<keyword evidence="6" id="KW-0433">Leucine-rich repeat</keyword>
<keyword evidence="5" id="KW-0963">Cytoplasm</keyword>
<dbReference type="InterPro" id="IPR051279">
    <property type="entry name" value="PP1-Reg/Actin-Interact_Protein"/>
</dbReference>
<proteinExistence type="inferred from homology"/>
<dbReference type="GeneID" id="116956016"/>
<dbReference type="Gene3D" id="2.30.29.30">
    <property type="entry name" value="Pleckstrin-homology domain (PH domain)/Phosphotyrosine-binding domain (PTB)"/>
    <property type="match status" value="1"/>
</dbReference>
<keyword evidence="7" id="KW-0677">Repeat</keyword>
<keyword evidence="8" id="KW-0472">Membrane</keyword>
<dbReference type="Pfam" id="PF17888">
    <property type="entry name" value="Carm_PH"/>
    <property type="match status" value="1"/>
</dbReference>
<dbReference type="GO" id="GO:0030027">
    <property type="term" value="C:lamellipodium"/>
    <property type="evidence" value="ECO:0007669"/>
    <property type="project" value="TreeGrafter"/>
</dbReference>
<dbReference type="Proteomes" id="UP001318040">
    <property type="component" value="Chromosome 63"/>
</dbReference>
<feature type="compositionally biased region" description="Basic residues" evidence="9">
    <location>
        <begin position="957"/>
        <end position="971"/>
    </location>
</feature>
<feature type="compositionally biased region" description="Pro residues" evidence="9">
    <location>
        <begin position="935"/>
        <end position="947"/>
    </location>
</feature>
<dbReference type="Pfam" id="PF16000">
    <property type="entry name" value="CARMIL_C"/>
    <property type="match status" value="1"/>
</dbReference>
<keyword evidence="12" id="KW-1185">Reference proteome</keyword>
<dbReference type="InterPro" id="IPR001611">
    <property type="entry name" value="Leu-rich_rpt"/>
</dbReference>
<evidence type="ECO:0000313" key="13">
    <source>
        <dbReference type="RefSeq" id="XP_032833297.1"/>
    </source>
</evidence>
<evidence type="ECO:0000259" key="10">
    <source>
        <dbReference type="Pfam" id="PF16000"/>
    </source>
</evidence>
<evidence type="ECO:0000256" key="8">
    <source>
        <dbReference type="ARBA" id="ARBA00023136"/>
    </source>
</evidence>
<dbReference type="GO" id="GO:0005737">
    <property type="term" value="C:cytoplasm"/>
    <property type="evidence" value="ECO:0007669"/>
    <property type="project" value="UniProtKB-SubCell"/>
</dbReference>
<dbReference type="RefSeq" id="XP_032833297.1">
    <property type="nucleotide sequence ID" value="XM_032977406.1"/>
</dbReference>
<accession>A0AAJ7UEG5</accession>
<evidence type="ECO:0000256" key="6">
    <source>
        <dbReference type="ARBA" id="ARBA00022614"/>
    </source>
</evidence>
<gene>
    <name evidence="13" type="primary">LOC116956016</name>
</gene>
<evidence type="ECO:0000256" key="1">
    <source>
        <dbReference type="ARBA" id="ARBA00004236"/>
    </source>
</evidence>
<feature type="region of interest" description="Disordered" evidence="9">
    <location>
        <begin position="864"/>
        <end position="906"/>
    </location>
</feature>
<feature type="compositionally biased region" description="Low complexity" evidence="9">
    <location>
        <begin position="864"/>
        <end position="877"/>
    </location>
</feature>
<evidence type="ECO:0000256" key="5">
    <source>
        <dbReference type="ARBA" id="ARBA00022490"/>
    </source>
</evidence>
<dbReference type="PANTHER" id="PTHR24112:SF66">
    <property type="entry name" value="LEUCINE-RICH REPEAT, ISOFORM F"/>
    <property type="match status" value="1"/>
</dbReference>
<dbReference type="GO" id="GO:0016477">
    <property type="term" value="P:cell migration"/>
    <property type="evidence" value="ECO:0007669"/>
    <property type="project" value="TreeGrafter"/>
</dbReference>
<name>A0AAJ7UEG5_PETMA</name>
<dbReference type="InterPro" id="IPR041245">
    <property type="entry name" value="CARMIL_PH"/>
</dbReference>
<sequence>MAEEESATSGSWRSLLGRHGAPRFHTTVRLDTKGSAAERLLVLTAWRGFLLSTRTPSKVESTFHFLEIQAATLKGNKLLLETERVGVTMTMGSAEEADVVLVHIMVAAQAAVPGVSPPFLKRLTLDMHERANSLQTAWARQSIVDMGPCGGFSQTYACICDQLGLPCREEVQWDVDTIYLSHDSRELSLNDFSHLDGRDLVPIVATLEFSSWFTKLHCKDVRLSAEVCEQVLRVMSRSSRLEELVLENVGLKSDFLQKLAAALTQNPASCLHSINLSNNSLEDRGLYQLSQQLSRLGKGLRSLNLSRTALTLKGVNAMSQALMTSELTLNSLTCLDLSSVVLRADETSNLYAFLAQPNALAVLDLSGTESVVETMFGALLRGCCRHLQELRLSKNVFSYRKARDVLPSCRRFFSSALILSHIDLSDTRLPAPAVRELLLGLAANKHLQDVSLELSGCELRLEGSKALKYCLEDVPNLSRLDLADNGLDSDLLSLMNVLGKNRSIRHLDLGRNFSSLKPKMLSKVLDGVVQLIQDEDSMLQSLSLADSRLKSGTSVVVNALGSNASLASVDLSGNAMGDLGARMLAKALAINSSLRTVIWDKNGTTAQGFQDVASALEKNYSLRFMPLPMHDAAAAMKTQPERTEEALQKIEKLLLRNHGSRRSCPEQAYRLQHGILASTSQQLVDRMCVRAQDQLRALQSGGVGVTEGPARSDMMHAQALLQEAKNSKALLPTLFHHSPGGPDPLSVQMEETTAEVAAVLDSQLQAMLEAMVRVGEGLCPHTTAAPGVHAALLAAGAERISVPRSLVRSLGLEQAAVELHDKASEVRLSLSALLADRITDKLLEQLCGVHAKLAGHLAGHGLALRGQPPPAGQASPQEDGARSEEADIVTMSPVSRKRSLRNRRMRPVSRAFADGVLDGGAAAATAAPQKGGTSEPPPMDVSEPPPGDAGRLEHVTKGRPKKPGRPGRQHRPSVSASLRGVQDEGAVDEGIAEFFTKKVLPPSARLQAVGTERGQHPHGRKGSFFSFLKPWAPRPPQLTSQPTLELGPASTAPDSSESSLPPPAVKKDAAELAREGPTEAVTATEEAASPVERWRMFGVPVMMPPLPAGLPSQHPDLTSGRTKKSDSVSQDDDSTESKSYVPGPGGQPGSGGERRMTARRRALQPPTSRDLREDDGDAAPEGPATAVRRCRPNAPNGDEGDGEENAPSEPQAASSPRIPKKHEADPAPKGAVLPRAALQPPGSANRCRPASMVEEGSPSSVEDHVFSDPAHQSQASAARPVTAEAEPRRSRRMMVKCHSLGQQVDE</sequence>
<dbReference type="GO" id="GO:0034315">
    <property type="term" value="P:regulation of Arp2/3 complex-mediated actin nucleation"/>
    <property type="evidence" value="ECO:0007669"/>
    <property type="project" value="TreeGrafter"/>
</dbReference>
<dbReference type="PANTHER" id="PTHR24112">
    <property type="entry name" value="LEUCINE-RICH REPEAT, ISOFORM F-RELATED"/>
    <property type="match status" value="1"/>
</dbReference>
<dbReference type="FunFam" id="3.80.10.10:FF:000009">
    <property type="entry name" value="F-actin-uncapping protein LRRC16A isoform X1"/>
    <property type="match status" value="1"/>
</dbReference>
<feature type="region of interest" description="Disordered" evidence="9">
    <location>
        <begin position="920"/>
        <end position="983"/>
    </location>
</feature>
<feature type="region of interest" description="Disordered" evidence="9">
    <location>
        <begin position="1008"/>
        <end position="1306"/>
    </location>
</feature>
<evidence type="ECO:0000313" key="12">
    <source>
        <dbReference type="Proteomes" id="UP001318040"/>
    </source>
</evidence>
<feature type="domain" description="CARMIL C-terminal" evidence="10">
    <location>
        <begin position="776"/>
        <end position="1030"/>
    </location>
</feature>
<dbReference type="Gene3D" id="6.10.140.1850">
    <property type="match status" value="1"/>
</dbReference>
<reference evidence="13" key="1">
    <citation type="submission" date="2025-08" db="UniProtKB">
        <authorList>
            <consortium name="RefSeq"/>
        </authorList>
    </citation>
    <scope>IDENTIFICATION</scope>
    <source>
        <tissue evidence="13">Sperm</tissue>
    </source>
</reference>
<evidence type="ECO:0000256" key="9">
    <source>
        <dbReference type="SAM" id="MobiDB-lite"/>
    </source>
</evidence>
<dbReference type="GO" id="GO:0005886">
    <property type="term" value="C:plasma membrane"/>
    <property type="evidence" value="ECO:0007669"/>
    <property type="project" value="UniProtKB-SubCell"/>
</dbReference>
<evidence type="ECO:0000256" key="4">
    <source>
        <dbReference type="ARBA" id="ARBA00022475"/>
    </source>
</evidence>
<organism evidence="12 13">
    <name type="scientific">Petromyzon marinus</name>
    <name type="common">Sea lamprey</name>
    <dbReference type="NCBI Taxonomy" id="7757"/>
    <lineage>
        <taxon>Eukaryota</taxon>
        <taxon>Metazoa</taxon>
        <taxon>Chordata</taxon>
        <taxon>Craniata</taxon>
        <taxon>Vertebrata</taxon>
        <taxon>Cyclostomata</taxon>
        <taxon>Hyperoartia</taxon>
        <taxon>Petromyzontiformes</taxon>
        <taxon>Petromyzontidae</taxon>
        <taxon>Petromyzon</taxon>
    </lineage>
</organism>
<comment type="subcellular location">
    <subcellularLocation>
        <location evidence="1">Cell membrane</location>
    </subcellularLocation>
    <subcellularLocation>
        <location evidence="2">Cytoplasm</location>
    </subcellularLocation>
</comment>
<dbReference type="InterPro" id="IPR031943">
    <property type="entry name" value="CARMIL_C"/>
</dbReference>
<keyword evidence="4" id="KW-1003">Cell membrane</keyword>
<dbReference type="Pfam" id="PF13516">
    <property type="entry name" value="LRR_6"/>
    <property type="match status" value="1"/>
</dbReference>
<feature type="compositionally biased region" description="Low complexity" evidence="9">
    <location>
        <begin position="1078"/>
        <end position="1088"/>
    </location>
</feature>
<dbReference type="SMART" id="SM00368">
    <property type="entry name" value="LRR_RI"/>
    <property type="match status" value="5"/>
</dbReference>
<evidence type="ECO:0000256" key="2">
    <source>
        <dbReference type="ARBA" id="ARBA00004496"/>
    </source>
</evidence>